<evidence type="ECO:0000259" key="1">
    <source>
        <dbReference type="Pfam" id="PF01695"/>
    </source>
</evidence>
<dbReference type="SUPFAM" id="SSF52540">
    <property type="entry name" value="P-loop containing nucleoside triphosphate hydrolases"/>
    <property type="match status" value="1"/>
</dbReference>
<gene>
    <name evidence="2" type="ordered locus">TVNIR_3585</name>
</gene>
<dbReference type="eggNOG" id="COG1484">
    <property type="taxonomic scope" value="Bacteria"/>
</dbReference>
<sequence length="154" mass="17321">MTLFGPSDVGKSHLAAAIGHALIEQGLRVRYFAASALVQELQSAKQALRLSDALAKLDTYRLLDIDDIGYVQRSEAETSVLFELIAHRYEAGSVIITSNQPFSAWDRIFPDDMMAVATIDRLIHHAHVIELSGESYRKKTHTRRLQEATHKLRH</sequence>
<keyword evidence="3" id="KW-1185">Reference proteome</keyword>
<feature type="domain" description="IstB-like ATP-binding" evidence="1">
    <location>
        <begin position="2"/>
        <end position="142"/>
    </location>
</feature>
<dbReference type="PATRIC" id="fig|1255043.3.peg.3617"/>
<dbReference type="Proteomes" id="UP000010809">
    <property type="component" value="Chromosome"/>
</dbReference>
<dbReference type="KEGG" id="tni:TVNIR_3585"/>
<dbReference type="PANTHER" id="PTHR30050:SF4">
    <property type="entry name" value="ATP-BINDING PROTEIN RV3427C IN INSERTION SEQUENCE-RELATED"/>
    <property type="match status" value="1"/>
</dbReference>
<evidence type="ECO:0000313" key="3">
    <source>
        <dbReference type="Proteomes" id="UP000010809"/>
    </source>
</evidence>
<dbReference type="Pfam" id="PF01695">
    <property type="entry name" value="IstB_IS21"/>
    <property type="match status" value="1"/>
</dbReference>
<dbReference type="GO" id="GO:0005524">
    <property type="term" value="F:ATP binding"/>
    <property type="evidence" value="ECO:0007669"/>
    <property type="project" value="InterPro"/>
</dbReference>
<dbReference type="STRING" id="1255043.TVNIR_3585"/>
<dbReference type="HOGENOM" id="CLU_062999_8_0_6"/>
<dbReference type="InterPro" id="IPR027417">
    <property type="entry name" value="P-loop_NTPase"/>
</dbReference>
<dbReference type="AlphaFoldDB" id="L0E1Y1"/>
<organism evidence="2 3">
    <name type="scientific">Thioalkalivibrio nitratireducens (strain DSM 14787 / UNIQEM 213 / ALEN2)</name>
    <dbReference type="NCBI Taxonomy" id="1255043"/>
    <lineage>
        <taxon>Bacteria</taxon>
        <taxon>Pseudomonadati</taxon>
        <taxon>Pseudomonadota</taxon>
        <taxon>Gammaproteobacteria</taxon>
        <taxon>Chromatiales</taxon>
        <taxon>Ectothiorhodospiraceae</taxon>
        <taxon>Thioalkalivibrio</taxon>
    </lineage>
</organism>
<evidence type="ECO:0000313" key="2">
    <source>
        <dbReference type="EMBL" id="AGA35215.1"/>
    </source>
</evidence>
<name>L0E1Y1_THIND</name>
<accession>L0E1Y1</accession>
<proteinExistence type="predicted"/>
<dbReference type="CDD" id="cd00009">
    <property type="entry name" value="AAA"/>
    <property type="match status" value="1"/>
</dbReference>
<dbReference type="GO" id="GO:0006260">
    <property type="term" value="P:DNA replication"/>
    <property type="evidence" value="ECO:0007669"/>
    <property type="project" value="TreeGrafter"/>
</dbReference>
<dbReference type="EMBL" id="CP003989">
    <property type="protein sequence ID" value="AGA35215.1"/>
    <property type="molecule type" value="Genomic_DNA"/>
</dbReference>
<reference evidence="2" key="1">
    <citation type="submission" date="2015-12" db="EMBL/GenBank/DDBJ databases">
        <authorList>
            <person name="Tikhonova T.V."/>
            <person name="Pavlov A.R."/>
            <person name="Beletsky A.V."/>
            <person name="Mardanov A.V."/>
            <person name="Sorokin D.Y."/>
            <person name="Ravin N.V."/>
            <person name="Popov V.O."/>
        </authorList>
    </citation>
    <scope>NUCLEOTIDE SEQUENCE</scope>
    <source>
        <strain evidence="2">DSM 14787</strain>
    </source>
</reference>
<protein>
    <submittedName>
        <fullName evidence="2">Transposase</fullName>
    </submittedName>
</protein>
<dbReference type="PANTHER" id="PTHR30050">
    <property type="entry name" value="CHROMOSOMAL REPLICATION INITIATOR PROTEIN DNAA"/>
    <property type="match status" value="1"/>
</dbReference>
<dbReference type="InterPro" id="IPR002611">
    <property type="entry name" value="IstB_ATP-bd"/>
</dbReference>
<dbReference type="Gene3D" id="3.40.50.300">
    <property type="entry name" value="P-loop containing nucleotide triphosphate hydrolases"/>
    <property type="match status" value="1"/>
</dbReference>